<protein>
    <submittedName>
        <fullName evidence="2">Uncharacterized protein</fullName>
    </submittedName>
</protein>
<reference evidence="2 3" key="1">
    <citation type="submission" date="2021-06" db="EMBL/GenBank/DDBJ databases">
        <authorList>
            <person name="Palmer J.M."/>
        </authorList>
    </citation>
    <scope>NUCLEOTIDE SEQUENCE [LARGE SCALE GENOMIC DNA]</scope>
    <source>
        <strain evidence="2 3">MEX-2019</strain>
        <tissue evidence="2">Muscle</tissue>
    </source>
</reference>
<evidence type="ECO:0000256" key="1">
    <source>
        <dbReference type="SAM" id="MobiDB-lite"/>
    </source>
</evidence>
<keyword evidence="3" id="KW-1185">Reference proteome</keyword>
<sequence>MAGFARRSSNEFTEQGMEQEVLGTVTRGVHSGGKEHKLGLDPGLEEREPENKNRVQVDGQESGGLQ</sequence>
<evidence type="ECO:0000313" key="3">
    <source>
        <dbReference type="Proteomes" id="UP001311232"/>
    </source>
</evidence>
<feature type="region of interest" description="Disordered" evidence="1">
    <location>
        <begin position="1"/>
        <end position="66"/>
    </location>
</feature>
<dbReference type="AlphaFoldDB" id="A0AAV9RFK7"/>
<proteinExistence type="predicted"/>
<evidence type="ECO:0000313" key="2">
    <source>
        <dbReference type="EMBL" id="KAK5607727.1"/>
    </source>
</evidence>
<comment type="caution">
    <text evidence="2">The sequence shown here is derived from an EMBL/GenBank/DDBJ whole genome shotgun (WGS) entry which is preliminary data.</text>
</comment>
<dbReference type="EMBL" id="JAHHUM010001984">
    <property type="protein sequence ID" value="KAK5607727.1"/>
    <property type="molecule type" value="Genomic_DNA"/>
</dbReference>
<name>A0AAV9RFK7_9TELE</name>
<accession>A0AAV9RFK7</accession>
<gene>
    <name evidence="2" type="ORF">CRENBAI_013238</name>
</gene>
<dbReference type="Proteomes" id="UP001311232">
    <property type="component" value="Unassembled WGS sequence"/>
</dbReference>
<organism evidence="2 3">
    <name type="scientific">Crenichthys baileyi</name>
    <name type="common">White River springfish</name>
    <dbReference type="NCBI Taxonomy" id="28760"/>
    <lineage>
        <taxon>Eukaryota</taxon>
        <taxon>Metazoa</taxon>
        <taxon>Chordata</taxon>
        <taxon>Craniata</taxon>
        <taxon>Vertebrata</taxon>
        <taxon>Euteleostomi</taxon>
        <taxon>Actinopterygii</taxon>
        <taxon>Neopterygii</taxon>
        <taxon>Teleostei</taxon>
        <taxon>Neoteleostei</taxon>
        <taxon>Acanthomorphata</taxon>
        <taxon>Ovalentaria</taxon>
        <taxon>Atherinomorphae</taxon>
        <taxon>Cyprinodontiformes</taxon>
        <taxon>Goodeidae</taxon>
        <taxon>Crenichthys</taxon>
    </lineage>
</organism>
<feature type="compositionally biased region" description="Basic and acidic residues" evidence="1">
    <location>
        <begin position="32"/>
        <end position="55"/>
    </location>
</feature>